<evidence type="ECO:0008006" key="5">
    <source>
        <dbReference type="Google" id="ProtNLM"/>
    </source>
</evidence>
<accession>A0A0U5FPG2</accession>
<reference evidence="4" key="1">
    <citation type="journal article" date="2016" name="Genome Announc.">
        <title>Draft genome sequences of fungus Aspergillus calidoustus.</title>
        <authorList>
            <person name="Horn F."/>
            <person name="Linde J."/>
            <person name="Mattern D.J."/>
            <person name="Walther G."/>
            <person name="Guthke R."/>
            <person name="Scherlach K."/>
            <person name="Martin K."/>
            <person name="Brakhage A.A."/>
            <person name="Petzke L."/>
            <person name="Valiante V."/>
        </authorList>
    </citation>
    <scope>NUCLEOTIDE SEQUENCE [LARGE SCALE GENOMIC DNA]</scope>
    <source>
        <strain evidence="4">SF006504</strain>
    </source>
</reference>
<dbReference type="InterPro" id="IPR010699">
    <property type="entry name" value="DUF1275"/>
</dbReference>
<keyword evidence="4" id="KW-1185">Reference proteome</keyword>
<dbReference type="OMA" id="EDDRWIK"/>
<keyword evidence="2" id="KW-1133">Transmembrane helix</keyword>
<feature type="transmembrane region" description="Helical" evidence="2">
    <location>
        <begin position="225"/>
        <end position="243"/>
    </location>
</feature>
<gene>
    <name evidence="3" type="ORF">ASPCAL00654</name>
</gene>
<dbReference type="Proteomes" id="UP000054771">
    <property type="component" value="Unassembled WGS sequence"/>
</dbReference>
<dbReference type="STRING" id="454130.A0A0U5FPG2"/>
<organism evidence="3 4">
    <name type="scientific">Aspergillus calidoustus</name>
    <dbReference type="NCBI Taxonomy" id="454130"/>
    <lineage>
        <taxon>Eukaryota</taxon>
        <taxon>Fungi</taxon>
        <taxon>Dikarya</taxon>
        <taxon>Ascomycota</taxon>
        <taxon>Pezizomycotina</taxon>
        <taxon>Eurotiomycetes</taxon>
        <taxon>Eurotiomycetidae</taxon>
        <taxon>Eurotiales</taxon>
        <taxon>Aspergillaceae</taxon>
        <taxon>Aspergillus</taxon>
        <taxon>Aspergillus subgen. Nidulantes</taxon>
    </lineage>
</organism>
<feature type="transmembrane region" description="Helical" evidence="2">
    <location>
        <begin position="127"/>
        <end position="149"/>
    </location>
</feature>
<feature type="region of interest" description="Disordered" evidence="1">
    <location>
        <begin position="1"/>
        <end position="22"/>
    </location>
</feature>
<dbReference type="PANTHER" id="PTHR37488">
    <property type="entry name" value="DUF1275 DOMAIN-CONTAINING PROTEIN"/>
    <property type="match status" value="1"/>
</dbReference>
<feature type="transmembrane region" description="Helical" evidence="2">
    <location>
        <begin position="250"/>
        <end position="269"/>
    </location>
</feature>
<feature type="compositionally biased region" description="Polar residues" evidence="1">
    <location>
        <begin position="1"/>
        <end position="21"/>
    </location>
</feature>
<protein>
    <recommendedName>
        <fullName evidence="5">DUF1275 domain protein</fullName>
    </recommendedName>
</protein>
<evidence type="ECO:0000256" key="2">
    <source>
        <dbReference type="SAM" id="Phobius"/>
    </source>
</evidence>
<dbReference type="OrthoDB" id="5288586at2759"/>
<feature type="transmembrane region" description="Helical" evidence="2">
    <location>
        <begin position="93"/>
        <end position="115"/>
    </location>
</feature>
<dbReference type="EMBL" id="CDMC01000001">
    <property type="protein sequence ID" value="CEL01062.1"/>
    <property type="molecule type" value="Genomic_DNA"/>
</dbReference>
<dbReference type="PANTHER" id="PTHR37488:SF1">
    <property type="entry name" value="DUF1275 DOMAIN PROTEIN"/>
    <property type="match status" value="1"/>
</dbReference>
<name>A0A0U5FPG2_ASPCI</name>
<evidence type="ECO:0000256" key="1">
    <source>
        <dbReference type="SAM" id="MobiDB-lite"/>
    </source>
</evidence>
<dbReference type="Pfam" id="PF06912">
    <property type="entry name" value="DUF1275"/>
    <property type="match status" value="1"/>
</dbReference>
<evidence type="ECO:0000313" key="4">
    <source>
        <dbReference type="Proteomes" id="UP000054771"/>
    </source>
</evidence>
<dbReference type="AlphaFoldDB" id="A0A0U5FPG2"/>
<keyword evidence="2" id="KW-0472">Membrane</keyword>
<proteinExistence type="predicted"/>
<keyword evidence="2" id="KW-0812">Transmembrane</keyword>
<feature type="transmembrane region" description="Helical" evidence="2">
    <location>
        <begin position="43"/>
        <end position="66"/>
    </location>
</feature>
<sequence length="282" mass="29971">MARTANETSPLLSHGNRQAQSPGPLERLGICLKTEINPQHADLLLLLCYTITGLLDSSAVFIWGSFVSMQTGNTVYLGLGVSGLDESGRSQRWLKSLISIASFCLGSFLFAVLHHSRVVFRSPRQRGALFFSFLLQMACVAVAATIVTLEKQSKSVPLSWKIAVPLALVAFQSSGQAVTSRVVGYSSLTSVVLTSIYCDLFSYPALALTTTSAGGGKKGDEWRRLGAVLALFGGILVGGLWAKSEVGLKGALWTAVVLKGGIAGAWLVWSGEGDDEDVVYPA</sequence>
<evidence type="ECO:0000313" key="3">
    <source>
        <dbReference type="EMBL" id="CEL01062.1"/>
    </source>
</evidence>